<comment type="caution">
    <text evidence="1">The sequence shown here is derived from an EMBL/GenBank/DDBJ whole genome shotgun (WGS) entry which is preliminary data.</text>
</comment>
<dbReference type="AlphaFoldDB" id="A0A7Y8GXW0"/>
<dbReference type="EMBL" id="VYGV01000011">
    <property type="protein sequence ID" value="NWF46037.1"/>
    <property type="molecule type" value="Genomic_DNA"/>
</dbReference>
<keyword evidence="2" id="KW-1185">Reference proteome</keyword>
<reference evidence="1 2" key="1">
    <citation type="submission" date="2019-09" db="EMBL/GenBank/DDBJ databases">
        <title>Hydrogenophaga aromatica sp. nov., isolated from a para-xylene-degrading enrichment culture.</title>
        <authorList>
            <person name="Tancsics A."/>
            <person name="Banerjee S."/>
        </authorList>
    </citation>
    <scope>NUCLEOTIDE SEQUENCE [LARGE SCALE GENOMIC DNA]</scope>
    <source>
        <strain evidence="1 2">D2P1</strain>
    </source>
</reference>
<sequence length="125" mass="13988">MAVKCTGAEFLCFYNDKDWWFSEQDGNLKPGEEHTYWEDDILVNGEPTAEYEFDYETGIKPTDSISVSGGVVLGKVVGKEGPTVESYLRHWLKAKSTTSFVVECDKALTEQIRDLITKAGGKIAR</sequence>
<evidence type="ECO:0000313" key="2">
    <source>
        <dbReference type="Proteomes" id="UP000545507"/>
    </source>
</evidence>
<gene>
    <name evidence="1" type="ORF">F3K02_12360</name>
</gene>
<name>A0A7Y8GXW0_9BURK</name>
<evidence type="ECO:0000313" key="1">
    <source>
        <dbReference type="EMBL" id="NWF46037.1"/>
    </source>
</evidence>
<accession>A0A7Y8GXW0</accession>
<proteinExistence type="predicted"/>
<dbReference type="RefSeq" id="WP_177135945.1">
    <property type="nucleotide sequence ID" value="NZ_VYGV01000011.1"/>
</dbReference>
<organism evidence="1 2">
    <name type="scientific">Hydrogenophaga aromaticivorans</name>
    <dbReference type="NCBI Taxonomy" id="2610898"/>
    <lineage>
        <taxon>Bacteria</taxon>
        <taxon>Pseudomonadati</taxon>
        <taxon>Pseudomonadota</taxon>
        <taxon>Betaproteobacteria</taxon>
        <taxon>Burkholderiales</taxon>
        <taxon>Comamonadaceae</taxon>
        <taxon>Hydrogenophaga</taxon>
    </lineage>
</organism>
<protein>
    <submittedName>
        <fullName evidence="1">Uncharacterized protein</fullName>
    </submittedName>
</protein>
<dbReference type="Proteomes" id="UP000545507">
    <property type="component" value="Unassembled WGS sequence"/>
</dbReference>